<evidence type="ECO:0000313" key="2">
    <source>
        <dbReference type="EMBL" id="CRZ35443.1"/>
    </source>
</evidence>
<protein>
    <recommendedName>
        <fullName evidence="1">Transcription regulator PadR N-terminal domain-containing protein</fullName>
    </recommendedName>
</protein>
<dbReference type="RefSeq" id="WP_103203521.1">
    <property type="nucleotide sequence ID" value="NZ_CVTD020000024.1"/>
</dbReference>
<gene>
    <name evidence="2" type="ORF">HHT355_2252</name>
</gene>
<dbReference type="InterPro" id="IPR052509">
    <property type="entry name" value="Metal_resp_DNA-bind_regulator"/>
</dbReference>
<keyword evidence="3" id="KW-1185">Reference proteome</keyword>
<dbReference type="Pfam" id="PF03551">
    <property type="entry name" value="PadR"/>
    <property type="match status" value="1"/>
</dbReference>
<dbReference type="Proteomes" id="UP000236497">
    <property type="component" value="Unassembled WGS sequence"/>
</dbReference>
<organism evidence="2 3">
    <name type="scientific">Herbinix hemicellulosilytica</name>
    <dbReference type="NCBI Taxonomy" id="1564487"/>
    <lineage>
        <taxon>Bacteria</taxon>
        <taxon>Bacillati</taxon>
        <taxon>Bacillota</taxon>
        <taxon>Clostridia</taxon>
        <taxon>Lachnospirales</taxon>
        <taxon>Lachnospiraceae</taxon>
        <taxon>Herbinix</taxon>
    </lineage>
</organism>
<dbReference type="Gene3D" id="1.10.10.10">
    <property type="entry name" value="Winged helix-like DNA-binding domain superfamily/Winged helix DNA-binding domain"/>
    <property type="match status" value="1"/>
</dbReference>
<dbReference type="SUPFAM" id="SSF46785">
    <property type="entry name" value="Winged helix' DNA-binding domain"/>
    <property type="match status" value="1"/>
</dbReference>
<dbReference type="OrthoDB" id="9808017at2"/>
<proteinExistence type="predicted"/>
<feature type="domain" description="Transcription regulator PadR N-terminal" evidence="1">
    <location>
        <begin position="16"/>
        <end position="90"/>
    </location>
</feature>
<dbReference type="InterPro" id="IPR036390">
    <property type="entry name" value="WH_DNA-bd_sf"/>
</dbReference>
<dbReference type="PANTHER" id="PTHR33169:SF14">
    <property type="entry name" value="TRANSCRIPTIONAL REGULATOR RV3488"/>
    <property type="match status" value="1"/>
</dbReference>
<sequence length="115" mass="13185">MTVDKSLMSGSTTILILKMLEEKDMYGYQIIETLAQRSNDTFNLKAGTLYPILHNLNKQGYVESYEKEEGNGKVRKYYHLTSEGKKLLKEKHQEWITFSSAVNRILNGGVSYESV</sequence>
<dbReference type="EMBL" id="CVTD020000024">
    <property type="protein sequence ID" value="CRZ35443.1"/>
    <property type="molecule type" value="Genomic_DNA"/>
</dbReference>
<dbReference type="InterPro" id="IPR036388">
    <property type="entry name" value="WH-like_DNA-bd_sf"/>
</dbReference>
<reference evidence="2 3" key="1">
    <citation type="submission" date="2015-06" db="EMBL/GenBank/DDBJ databases">
        <authorList>
            <person name="Wibberg Daniel"/>
        </authorList>
    </citation>
    <scope>NUCLEOTIDE SEQUENCE [LARGE SCALE GENOMIC DNA]</scope>
    <source>
        <strain evidence="2 3">T3/55T</strain>
    </source>
</reference>
<name>A0A0H5SYH5_HERHM</name>
<evidence type="ECO:0000313" key="3">
    <source>
        <dbReference type="Proteomes" id="UP000236497"/>
    </source>
</evidence>
<dbReference type="AlphaFoldDB" id="A0A0H5SYH5"/>
<dbReference type="InterPro" id="IPR005149">
    <property type="entry name" value="Tscrpt_reg_PadR_N"/>
</dbReference>
<dbReference type="PANTHER" id="PTHR33169">
    <property type="entry name" value="PADR-FAMILY TRANSCRIPTIONAL REGULATOR"/>
    <property type="match status" value="1"/>
</dbReference>
<evidence type="ECO:0000259" key="1">
    <source>
        <dbReference type="Pfam" id="PF03551"/>
    </source>
</evidence>
<accession>A0A0H5SYH5</accession>